<proteinExistence type="predicted"/>
<keyword evidence="1" id="KW-0732">Signal</keyword>
<dbReference type="Proteomes" id="UP001176517">
    <property type="component" value="Unassembled WGS sequence"/>
</dbReference>
<evidence type="ECO:0000313" key="3">
    <source>
        <dbReference type="Proteomes" id="UP001176517"/>
    </source>
</evidence>
<evidence type="ECO:0000256" key="1">
    <source>
        <dbReference type="SAM" id="SignalP"/>
    </source>
</evidence>
<evidence type="ECO:0000313" key="2">
    <source>
        <dbReference type="EMBL" id="KAK0548958.1"/>
    </source>
</evidence>
<dbReference type="EMBL" id="JAPDMZ010000124">
    <property type="protein sequence ID" value="KAK0548958.1"/>
    <property type="molecule type" value="Genomic_DNA"/>
</dbReference>
<sequence length="453" mass="47321">MRLSSWLLGFAATSLAGVAAAAPQNNLEARGEIHDIMHIIEKQKCGEDFCSTFIHLPPHKTTTKTVTKTVFNTVPSSTKVQTSVFTQTGSAITQTSTNVVTVKVTPTVSATVAVPIPSTSTVTTITSVVTATEAVTQTVTSFTQPPTRRRKSGERIPSWLHGHCSASISKACSKLFHPKTCTKTKTITTTKTVSSGVSTINKSTSVTVTPTKTAVVTVSETATVSPPITSTVTISTSSLVPVTATDVETTVVTVTATQTVTLPSPGPVTVTGRIKVVNSEGTDSGYLGPVRGGFGTTTVVTDSANAIQVSFLAGASGPVNILITNPDTSHQYIGAVFGQNGNNADLTANSGNRYLNMGEVDKVAAGTQSANDNGSSLNDNGLGGAYESQIWNYNPATQALSIVWTNSDGSQAVNPSLVNVDLGIQFLEWTYDTDTFVNSYSGTEVNLVFEQTP</sequence>
<keyword evidence="3" id="KW-1185">Reference proteome</keyword>
<protein>
    <submittedName>
        <fullName evidence="2">Uncharacterized protein</fullName>
    </submittedName>
</protein>
<feature type="signal peptide" evidence="1">
    <location>
        <begin position="1"/>
        <end position="21"/>
    </location>
</feature>
<accession>A0AAN6JQI9</accession>
<name>A0AAN6JQI9_9BASI</name>
<feature type="chain" id="PRO_5043034509" evidence="1">
    <location>
        <begin position="22"/>
        <end position="453"/>
    </location>
</feature>
<reference evidence="2" key="1">
    <citation type="journal article" date="2023" name="PhytoFront">
        <title>Draft Genome Resources of Seven Strains of Tilletia horrida, Causal Agent of Kernel Smut of Rice.</title>
        <authorList>
            <person name="Khanal S."/>
            <person name="Antony Babu S."/>
            <person name="Zhou X.G."/>
        </authorList>
    </citation>
    <scope>NUCLEOTIDE SEQUENCE</scope>
    <source>
        <strain evidence="2">TX6</strain>
    </source>
</reference>
<dbReference type="AlphaFoldDB" id="A0AAN6JQI9"/>
<organism evidence="2 3">
    <name type="scientific">Tilletia horrida</name>
    <dbReference type="NCBI Taxonomy" id="155126"/>
    <lineage>
        <taxon>Eukaryota</taxon>
        <taxon>Fungi</taxon>
        <taxon>Dikarya</taxon>
        <taxon>Basidiomycota</taxon>
        <taxon>Ustilaginomycotina</taxon>
        <taxon>Exobasidiomycetes</taxon>
        <taxon>Tilletiales</taxon>
        <taxon>Tilletiaceae</taxon>
        <taxon>Tilletia</taxon>
    </lineage>
</organism>
<gene>
    <name evidence="2" type="ORF">OC846_004285</name>
</gene>
<comment type="caution">
    <text evidence="2">The sequence shown here is derived from an EMBL/GenBank/DDBJ whole genome shotgun (WGS) entry which is preliminary data.</text>
</comment>